<dbReference type="Gene3D" id="1.10.287.1490">
    <property type="match status" value="1"/>
</dbReference>
<name>A0ABR7T4F6_HELCL</name>
<keyword evidence="1" id="KW-0175">Coiled coil</keyword>
<evidence type="ECO:0000313" key="2">
    <source>
        <dbReference type="EMBL" id="MBC9784446.1"/>
    </source>
</evidence>
<gene>
    <name evidence="2" type="ORF">H1S01_07970</name>
</gene>
<sequence length="136" mass="15400">MSEKLLLQILAEIRDLKSDVNEIKSDIDEIKSELTGVKIDVNGVKIDVKGIKSELNGVKDQVNGVKQRQDELYSVTRAIETNLQTSTAEIKKMNESMNEFEGSLYRLEKTVAGIALIGYRHEADIHELRKEIREAK</sequence>
<dbReference type="Proteomes" id="UP000617402">
    <property type="component" value="Unassembled WGS sequence"/>
</dbReference>
<dbReference type="SUPFAM" id="SSF57997">
    <property type="entry name" value="Tropomyosin"/>
    <property type="match status" value="1"/>
</dbReference>
<dbReference type="RefSeq" id="WP_188039563.1">
    <property type="nucleotide sequence ID" value="NZ_JACVHF010000006.1"/>
</dbReference>
<evidence type="ECO:0000256" key="1">
    <source>
        <dbReference type="SAM" id="Coils"/>
    </source>
</evidence>
<feature type="coiled-coil region" evidence="1">
    <location>
        <begin position="6"/>
        <end position="33"/>
    </location>
</feature>
<organism evidence="2 3">
    <name type="scientific">Heliobacterium chlorum</name>
    <dbReference type="NCBI Taxonomy" id="2698"/>
    <lineage>
        <taxon>Bacteria</taxon>
        <taxon>Bacillati</taxon>
        <taxon>Bacillota</taxon>
        <taxon>Clostridia</taxon>
        <taxon>Eubacteriales</taxon>
        <taxon>Heliobacteriaceae</taxon>
        <taxon>Heliobacterium</taxon>
    </lineage>
</organism>
<dbReference type="EMBL" id="JACVHF010000006">
    <property type="protein sequence ID" value="MBC9784446.1"/>
    <property type="molecule type" value="Genomic_DNA"/>
</dbReference>
<keyword evidence="3" id="KW-1185">Reference proteome</keyword>
<protein>
    <submittedName>
        <fullName evidence="2">Uncharacterized protein</fullName>
    </submittedName>
</protein>
<accession>A0ABR7T4F6</accession>
<comment type="caution">
    <text evidence="2">The sequence shown here is derived from an EMBL/GenBank/DDBJ whole genome shotgun (WGS) entry which is preliminary data.</text>
</comment>
<reference evidence="2 3" key="1">
    <citation type="submission" date="2020-07" db="EMBL/GenBank/DDBJ databases">
        <title>Draft whole-genome sequence of Heliobacterium chlorum DSM 3682, type strain.</title>
        <authorList>
            <person name="Kyndt J.A."/>
            <person name="Meyer T.E."/>
            <person name="Imhoff J.F."/>
        </authorList>
    </citation>
    <scope>NUCLEOTIDE SEQUENCE [LARGE SCALE GENOMIC DNA]</scope>
    <source>
        <strain evidence="2 3">DSM 3682</strain>
    </source>
</reference>
<proteinExistence type="predicted"/>
<evidence type="ECO:0000313" key="3">
    <source>
        <dbReference type="Proteomes" id="UP000617402"/>
    </source>
</evidence>